<evidence type="ECO:0000313" key="1">
    <source>
        <dbReference type="EMBL" id="KAG8232907.1"/>
    </source>
</evidence>
<dbReference type="OrthoDB" id="10040854at2759"/>
<dbReference type="EMBL" id="KZ308667">
    <property type="protein sequence ID" value="KAG8232907.1"/>
    <property type="molecule type" value="Genomic_DNA"/>
</dbReference>
<dbReference type="AlphaFoldDB" id="A0A8K0KDD6"/>
<organism evidence="1 2">
    <name type="scientific">Ladona fulva</name>
    <name type="common">Scarce chaser dragonfly</name>
    <name type="synonym">Libellula fulva</name>
    <dbReference type="NCBI Taxonomy" id="123851"/>
    <lineage>
        <taxon>Eukaryota</taxon>
        <taxon>Metazoa</taxon>
        <taxon>Ecdysozoa</taxon>
        <taxon>Arthropoda</taxon>
        <taxon>Hexapoda</taxon>
        <taxon>Insecta</taxon>
        <taxon>Pterygota</taxon>
        <taxon>Palaeoptera</taxon>
        <taxon>Odonata</taxon>
        <taxon>Epiprocta</taxon>
        <taxon>Anisoptera</taxon>
        <taxon>Libelluloidea</taxon>
        <taxon>Libellulidae</taxon>
        <taxon>Ladona</taxon>
    </lineage>
</organism>
<name>A0A8K0KDD6_LADFU</name>
<dbReference type="InterPro" id="IPR052480">
    <property type="entry name" value="RAPsyn"/>
</dbReference>
<dbReference type="GO" id="GO:0033130">
    <property type="term" value="F:acetylcholine receptor binding"/>
    <property type="evidence" value="ECO:0007669"/>
    <property type="project" value="TreeGrafter"/>
</dbReference>
<dbReference type="GO" id="GO:0005886">
    <property type="term" value="C:plasma membrane"/>
    <property type="evidence" value="ECO:0007669"/>
    <property type="project" value="TreeGrafter"/>
</dbReference>
<evidence type="ECO:0000313" key="2">
    <source>
        <dbReference type="Proteomes" id="UP000792457"/>
    </source>
</evidence>
<accession>A0A8K0KDD6</accession>
<dbReference type="Proteomes" id="UP000792457">
    <property type="component" value="Unassembled WGS sequence"/>
</dbReference>
<sequence length="136" mass="14863">MSSLEKAFRQYEASLGASAALGDRLGQMEAMDGVARCLEALRLRKKICSCRPLEFNTRLLEVATSVGAKMLVRTVRLRLARIYASLGEEGERANQERLAASVEAELELRCGACGRAFGLRADSLEALPCAHILHAR</sequence>
<gene>
    <name evidence="1" type="ORF">J437_LFUL012821</name>
</gene>
<dbReference type="PANTHER" id="PTHR46574:SF1">
    <property type="entry name" value="43 KDA RECEPTOR-ASSOCIATED PROTEIN OF THE SYNAPSE"/>
    <property type="match status" value="1"/>
</dbReference>
<keyword evidence="2" id="KW-1185">Reference proteome</keyword>
<dbReference type="GO" id="GO:0031594">
    <property type="term" value="C:neuromuscular junction"/>
    <property type="evidence" value="ECO:0007669"/>
    <property type="project" value="TreeGrafter"/>
</dbReference>
<protein>
    <submittedName>
        <fullName evidence="1">Uncharacterized protein</fullName>
    </submittedName>
</protein>
<proteinExistence type="predicted"/>
<reference evidence="1" key="2">
    <citation type="submission" date="2017-10" db="EMBL/GenBank/DDBJ databases">
        <title>Ladona fulva Genome sequencing and assembly.</title>
        <authorList>
            <person name="Murali S."/>
            <person name="Richards S."/>
            <person name="Bandaranaike D."/>
            <person name="Bellair M."/>
            <person name="Blankenburg K."/>
            <person name="Chao H."/>
            <person name="Dinh H."/>
            <person name="Doddapaneni H."/>
            <person name="Dugan-Rocha S."/>
            <person name="Elkadiri S."/>
            <person name="Gnanaolivu R."/>
            <person name="Hernandez B."/>
            <person name="Skinner E."/>
            <person name="Javaid M."/>
            <person name="Lee S."/>
            <person name="Li M."/>
            <person name="Ming W."/>
            <person name="Munidasa M."/>
            <person name="Muniz J."/>
            <person name="Nguyen L."/>
            <person name="Hughes D."/>
            <person name="Osuji N."/>
            <person name="Pu L.-L."/>
            <person name="Puazo M."/>
            <person name="Qu C."/>
            <person name="Quiroz J."/>
            <person name="Raj R."/>
            <person name="Weissenberger G."/>
            <person name="Xin Y."/>
            <person name="Zou X."/>
            <person name="Han Y."/>
            <person name="Worley K."/>
            <person name="Muzny D."/>
            <person name="Gibbs R."/>
        </authorList>
    </citation>
    <scope>NUCLEOTIDE SEQUENCE</scope>
    <source>
        <strain evidence="1">Sampled in the wild</strain>
    </source>
</reference>
<dbReference type="PANTHER" id="PTHR46574">
    <property type="entry name" value="43 KDA RECEPTOR-ASSOCIATED PROTEIN OF THE SYNAPSE"/>
    <property type="match status" value="1"/>
</dbReference>
<comment type="caution">
    <text evidence="1">The sequence shown here is derived from an EMBL/GenBank/DDBJ whole genome shotgun (WGS) entry which is preliminary data.</text>
</comment>
<dbReference type="GO" id="GO:1900075">
    <property type="term" value="P:positive regulation of neuromuscular synaptic transmission"/>
    <property type="evidence" value="ECO:0007669"/>
    <property type="project" value="TreeGrafter"/>
</dbReference>
<dbReference type="GO" id="GO:0007271">
    <property type="term" value="P:synaptic transmission, cholinergic"/>
    <property type="evidence" value="ECO:0007669"/>
    <property type="project" value="TreeGrafter"/>
</dbReference>
<reference evidence="1" key="1">
    <citation type="submission" date="2013-04" db="EMBL/GenBank/DDBJ databases">
        <authorList>
            <person name="Qu J."/>
            <person name="Murali S.C."/>
            <person name="Bandaranaike D."/>
            <person name="Bellair M."/>
            <person name="Blankenburg K."/>
            <person name="Chao H."/>
            <person name="Dinh H."/>
            <person name="Doddapaneni H."/>
            <person name="Downs B."/>
            <person name="Dugan-Rocha S."/>
            <person name="Elkadiri S."/>
            <person name="Gnanaolivu R.D."/>
            <person name="Hernandez B."/>
            <person name="Javaid M."/>
            <person name="Jayaseelan J.C."/>
            <person name="Lee S."/>
            <person name="Li M."/>
            <person name="Ming W."/>
            <person name="Munidasa M."/>
            <person name="Muniz J."/>
            <person name="Nguyen L."/>
            <person name="Ongeri F."/>
            <person name="Osuji N."/>
            <person name="Pu L.-L."/>
            <person name="Puazo M."/>
            <person name="Qu C."/>
            <person name="Quiroz J."/>
            <person name="Raj R."/>
            <person name="Weissenberger G."/>
            <person name="Xin Y."/>
            <person name="Zou X."/>
            <person name="Han Y."/>
            <person name="Richards S."/>
            <person name="Worley K."/>
            <person name="Muzny D."/>
            <person name="Gibbs R."/>
        </authorList>
    </citation>
    <scope>NUCLEOTIDE SEQUENCE</scope>
    <source>
        <strain evidence="1">Sampled in the wild</strain>
    </source>
</reference>